<dbReference type="RefSeq" id="WP_369810230.1">
    <property type="nucleotide sequence ID" value="NZ_CP063982.1"/>
</dbReference>
<gene>
    <name evidence="2" type="ORF">DHf2319_06450</name>
</gene>
<feature type="domain" description="AbiEi antitoxin N-terminal" evidence="1">
    <location>
        <begin position="9"/>
        <end position="59"/>
    </location>
</feature>
<reference evidence="2 3" key="1">
    <citation type="submission" date="2020-11" db="EMBL/GenBank/DDBJ databases">
        <title>Algicoccus daihaiensis sp.nov., isolated from Daihai Lake in Inner Mongolia.</title>
        <authorList>
            <person name="Kai J."/>
        </authorList>
    </citation>
    <scope>NUCLEOTIDE SEQUENCE [LARGE SCALE GENOMIC DNA]</scope>
    <source>
        <strain evidence="3">f23</strain>
    </source>
</reference>
<name>A0ABY4AQY3_9BURK</name>
<sequence>MQTIEAMELIDNLRRRGVGVFTSRDLSLLFCEKGIKLKKTVANLVKRGALIRAARGIYVHASQPIVDYVREQIVLSLRGSVEFIYISLECALHRHHLITQVPTALTLMTTGRSAQLQTPFGLIELRHTSRNPADLYRRTEIAEGPLPWASPSLAIQDANRTGRAQGLLKDYQEQYG</sequence>
<proteinExistence type="predicted"/>
<protein>
    <submittedName>
        <fullName evidence="2">Type IV toxin-antitoxin system AbiEi family antitoxin domain-containing protein</fullName>
    </submittedName>
</protein>
<evidence type="ECO:0000313" key="3">
    <source>
        <dbReference type="Proteomes" id="UP000831607"/>
    </source>
</evidence>
<evidence type="ECO:0000313" key="2">
    <source>
        <dbReference type="EMBL" id="UOD51460.1"/>
    </source>
</evidence>
<keyword evidence="3" id="KW-1185">Reference proteome</keyword>
<dbReference type="EMBL" id="CP063982">
    <property type="protein sequence ID" value="UOD51460.1"/>
    <property type="molecule type" value="Genomic_DNA"/>
</dbReference>
<dbReference type="Pfam" id="PF13338">
    <property type="entry name" value="AbiEi_4"/>
    <property type="match status" value="1"/>
</dbReference>
<accession>A0ABY4AQY3</accession>
<evidence type="ECO:0000259" key="1">
    <source>
        <dbReference type="Pfam" id="PF13338"/>
    </source>
</evidence>
<dbReference type="InterPro" id="IPR025159">
    <property type="entry name" value="AbiEi_N"/>
</dbReference>
<dbReference type="Proteomes" id="UP000831607">
    <property type="component" value="Chromosome"/>
</dbReference>
<organism evidence="2 3">
    <name type="scientific">Orrella daihaiensis</name>
    <dbReference type="NCBI Taxonomy" id="2782176"/>
    <lineage>
        <taxon>Bacteria</taxon>
        <taxon>Pseudomonadati</taxon>
        <taxon>Pseudomonadota</taxon>
        <taxon>Betaproteobacteria</taxon>
        <taxon>Burkholderiales</taxon>
        <taxon>Alcaligenaceae</taxon>
        <taxon>Orrella</taxon>
    </lineage>
</organism>